<gene>
    <name evidence="3" type="ORF">BESB_029570</name>
</gene>
<proteinExistence type="predicted"/>
<dbReference type="KEGG" id="bbes:BESB_029570"/>
<comment type="caution">
    <text evidence="3">The sequence shown here is derived from an EMBL/GenBank/DDBJ whole genome shotgun (WGS) entry which is preliminary data.</text>
</comment>
<evidence type="ECO:0000256" key="1">
    <source>
        <dbReference type="SAM" id="MobiDB-lite"/>
    </source>
</evidence>
<dbReference type="GO" id="GO:0006366">
    <property type="term" value="P:transcription by RNA polymerase II"/>
    <property type="evidence" value="ECO:0007669"/>
    <property type="project" value="InterPro"/>
</dbReference>
<dbReference type="VEuPathDB" id="ToxoDB:BESB_029570"/>
<evidence type="ECO:0000313" key="4">
    <source>
        <dbReference type="Proteomes" id="UP000224006"/>
    </source>
</evidence>
<dbReference type="InterPro" id="IPR039913">
    <property type="entry name" value="RPAP1/Rba50"/>
</dbReference>
<feature type="domain" description="RPAP1 C-terminal" evidence="2">
    <location>
        <begin position="129"/>
        <end position="169"/>
    </location>
</feature>
<organism evidence="3 4">
    <name type="scientific">Besnoitia besnoiti</name>
    <name type="common">Apicomplexan protozoan</name>
    <dbReference type="NCBI Taxonomy" id="94643"/>
    <lineage>
        <taxon>Eukaryota</taxon>
        <taxon>Sar</taxon>
        <taxon>Alveolata</taxon>
        <taxon>Apicomplexa</taxon>
        <taxon>Conoidasida</taxon>
        <taxon>Coccidia</taxon>
        <taxon>Eucoccidiorida</taxon>
        <taxon>Eimeriorina</taxon>
        <taxon>Sarcocystidae</taxon>
        <taxon>Besnoitia</taxon>
    </lineage>
</organism>
<dbReference type="Proteomes" id="UP000224006">
    <property type="component" value="Unassembled WGS sequence"/>
</dbReference>
<dbReference type="OrthoDB" id="348201at2759"/>
<reference evidence="3 4" key="1">
    <citation type="submission" date="2017-09" db="EMBL/GenBank/DDBJ databases">
        <title>Genome sequencing of Besnoitia besnoiti strain Bb-Ger1.</title>
        <authorList>
            <person name="Schares G."/>
            <person name="Venepally P."/>
            <person name="Lorenzi H.A."/>
        </authorList>
    </citation>
    <scope>NUCLEOTIDE SEQUENCE [LARGE SCALE GENOMIC DNA]</scope>
    <source>
        <strain evidence="3 4">Bb-Ger1</strain>
    </source>
</reference>
<protein>
    <submittedName>
        <fullName evidence="3">RPAP1 family protein</fullName>
    </submittedName>
</protein>
<dbReference type="PANTHER" id="PTHR21483">
    <property type="entry name" value="RNA POLYMERASE II-ASSOCIATED PROTEIN 1"/>
    <property type="match status" value="1"/>
</dbReference>
<sequence length="190" mass="20731">MQGQSGKDAAQSAGATSSVRFDLQEAAKLQWANPLGLEDARGGPLEEEDGEWEHQRVQGGVFTGVPAKAGRGTKTRIRIERLRFDFDGKLRSEVFPSQVLWSKLCLLRQAGEESLCSALLANSLPDLTREDPLEYHRGLHHHGDEAALAGYTLGELLQLAQSASRPQAASWMSSAATPFSSLLSRNRSLF</sequence>
<feature type="region of interest" description="Disordered" evidence="1">
    <location>
        <begin position="34"/>
        <end position="54"/>
    </location>
</feature>
<dbReference type="Pfam" id="PF08620">
    <property type="entry name" value="RPAP1_C"/>
    <property type="match status" value="1"/>
</dbReference>
<dbReference type="RefSeq" id="XP_029214708.1">
    <property type="nucleotide sequence ID" value="XM_029361625.1"/>
</dbReference>
<evidence type="ECO:0000259" key="2">
    <source>
        <dbReference type="Pfam" id="PF08620"/>
    </source>
</evidence>
<dbReference type="GeneID" id="40308009"/>
<dbReference type="PANTHER" id="PTHR21483:SF18">
    <property type="entry name" value="RNA POLYMERASE II-ASSOCIATED PROTEIN 1"/>
    <property type="match status" value="1"/>
</dbReference>
<accession>A0A2A9M513</accession>
<keyword evidence="4" id="KW-1185">Reference proteome</keyword>
<name>A0A2A9M513_BESBE</name>
<dbReference type="InterPro" id="IPR013929">
    <property type="entry name" value="RPAP1_C"/>
</dbReference>
<evidence type="ECO:0000313" key="3">
    <source>
        <dbReference type="EMBL" id="PFH30697.1"/>
    </source>
</evidence>
<dbReference type="EMBL" id="NWUJ01000128">
    <property type="protein sequence ID" value="PFH30697.1"/>
    <property type="molecule type" value="Genomic_DNA"/>
</dbReference>
<dbReference type="AlphaFoldDB" id="A0A2A9M513"/>